<comment type="catalytic activity">
    <reaction evidence="18 19">
        <text>4-amino-4-deoxy-alpha-L-arabinopyranosyl di-trans,octa-cis-undecaprenyl phosphate + lipid IVA = lipid IIA + di-trans,octa-cis-undecaprenyl phosphate.</text>
        <dbReference type="EC" id="2.4.2.43"/>
    </reaction>
</comment>
<comment type="similarity">
    <text evidence="3 19">Belongs to the glycosyltransferase 83 family.</text>
</comment>
<feature type="transmembrane region" description="Helical" evidence="19">
    <location>
        <begin position="81"/>
        <end position="101"/>
    </location>
</feature>
<dbReference type="STRING" id="579405.Dd703_4019"/>
<evidence type="ECO:0000256" key="9">
    <source>
        <dbReference type="ARBA" id="ARBA00022556"/>
    </source>
</evidence>
<keyword evidence="11 19" id="KW-0808">Transferase</keyword>
<comment type="subcellular location">
    <subcellularLocation>
        <location evidence="1 19">Cell inner membrane</location>
        <topology evidence="1 19">Multi-pass membrane protein</topology>
    </subcellularLocation>
</comment>
<feature type="transmembrane region" description="Helical" evidence="19">
    <location>
        <begin position="293"/>
        <end position="310"/>
    </location>
</feature>
<organism evidence="21 22">
    <name type="scientific">Musicola paradisiaca (strain Ech703)</name>
    <name type="common">Dickeya paradisiaca</name>
    <name type="synonym">Dickeya dadantii</name>
    <dbReference type="NCBI Taxonomy" id="579405"/>
    <lineage>
        <taxon>Bacteria</taxon>
        <taxon>Pseudomonadati</taxon>
        <taxon>Pseudomonadota</taxon>
        <taxon>Gammaproteobacteria</taxon>
        <taxon>Enterobacterales</taxon>
        <taxon>Pectobacteriaceae</taxon>
        <taxon>Musicola</taxon>
    </lineage>
</organism>
<evidence type="ECO:0000256" key="17">
    <source>
        <dbReference type="ARBA" id="ARBA00025446"/>
    </source>
</evidence>
<proteinExistence type="inferred from homology"/>
<comment type="pathway">
    <text evidence="2 19">Lipopolysaccharide metabolism; 4-amino-4-deoxy-beta-L-arabinose-lipid A biosynthesis.</text>
</comment>
<feature type="domain" description="ArnT-like N-terminal" evidence="20">
    <location>
        <begin position="7"/>
        <end position="237"/>
    </location>
</feature>
<feature type="transmembrane region" description="Helical" evidence="19">
    <location>
        <begin position="381"/>
        <end position="401"/>
    </location>
</feature>
<evidence type="ECO:0000256" key="14">
    <source>
        <dbReference type="ARBA" id="ARBA00022989"/>
    </source>
</evidence>
<dbReference type="PANTHER" id="PTHR33908:SF3">
    <property type="entry name" value="UNDECAPRENYL PHOSPHATE-ALPHA-4-AMINO-4-DEOXY-L-ARABINOSE ARABINOSYL TRANSFERASE"/>
    <property type="match status" value="1"/>
</dbReference>
<dbReference type="Pfam" id="PF02366">
    <property type="entry name" value="PMT"/>
    <property type="match status" value="1"/>
</dbReference>
<dbReference type="RefSeq" id="WP_015855662.1">
    <property type="nucleotide sequence ID" value="NC_012880.1"/>
</dbReference>
<evidence type="ECO:0000256" key="5">
    <source>
        <dbReference type="ARBA" id="ARBA00015532"/>
    </source>
</evidence>
<evidence type="ECO:0000256" key="3">
    <source>
        <dbReference type="ARBA" id="ARBA00010814"/>
    </source>
</evidence>
<evidence type="ECO:0000259" key="20">
    <source>
        <dbReference type="Pfam" id="PF02366"/>
    </source>
</evidence>
<keyword evidence="9 19" id="KW-0441">Lipid A biosynthesis</keyword>
<feature type="transmembrane region" description="Helical" evidence="19">
    <location>
        <begin position="7"/>
        <end position="28"/>
    </location>
</feature>
<comment type="function">
    <text evidence="17 19">Catalyzes the transfer of the L-Ara4N moiety of the glycolipid undecaprenyl phosphate-alpha-L-Ara4N to lipid A. The modified arabinose is attached to lipid A and is required for resistance to polymyxin and cationic antimicrobial peptides.</text>
</comment>
<keyword evidence="12 19" id="KW-0812">Transmembrane</keyword>
<gene>
    <name evidence="19" type="primary">arnT</name>
    <name evidence="21" type="ordered locus">Dd703_4019</name>
</gene>
<keyword evidence="7 19" id="KW-0444">Lipid biosynthesis</keyword>
<feature type="transmembrane region" description="Helical" evidence="19">
    <location>
        <begin position="258"/>
        <end position="281"/>
    </location>
</feature>
<dbReference type="InterPro" id="IPR003342">
    <property type="entry name" value="ArnT-like_N"/>
</dbReference>
<evidence type="ECO:0000256" key="16">
    <source>
        <dbReference type="ARBA" id="ARBA00023136"/>
    </source>
</evidence>
<name>C6C764_MUSP7</name>
<feature type="transmembrane region" description="Helical" evidence="19">
    <location>
        <begin position="113"/>
        <end position="134"/>
    </location>
</feature>
<feature type="transmembrane region" description="Helical" evidence="19">
    <location>
        <begin position="408"/>
        <end position="426"/>
    </location>
</feature>
<dbReference type="GO" id="GO:0103015">
    <property type="term" value="F:4-amino-4-deoxy-L-arabinose transferase activity"/>
    <property type="evidence" value="ECO:0007669"/>
    <property type="project" value="UniProtKB-EC"/>
</dbReference>
<keyword evidence="13 19" id="KW-0448">Lipopolysaccharide biosynthesis</keyword>
<keyword evidence="6 19" id="KW-1003">Cell membrane</keyword>
<keyword evidence="16 19" id="KW-0472">Membrane</keyword>
<feature type="transmembrane region" description="Helical" evidence="19">
    <location>
        <begin position="165"/>
        <end position="192"/>
    </location>
</feature>
<dbReference type="HAMAP" id="MF_01165">
    <property type="entry name" value="ArnT_transfer"/>
    <property type="match status" value="1"/>
</dbReference>
<evidence type="ECO:0000256" key="6">
    <source>
        <dbReference type="ARBA" id="ARBA00022475"/>
    </source>
</evidence>
<evidence type="ECO:0000256" key="10">
    <source>
        <dbReference type="ARBA" id="ARBA00022676"/>
    </source>
</evidence>
<dbReference type="InterPro" id="IPR022839">
    <property type="entry name" value="ArnT"/>
</dbReference>
<dbReference type="EMBL" id="CP001654">
    <property type="protein sequence ID" value="ACS87771.1"/>
    <property type="molecule type" value="Genomic_DNA"/>
</dbReference>
<dbReference type="NCBIfam" id="NF009784">
    <property type="entry name" value="PRK13279.1"/>
    <property type="match status" value="1"/>
</dbReference>
<dbReference type="GO" id="GO:0000030">
    <property type="term" value="F:mannosyltransferase activity"/>
    <property type="evidence" value="ECO:0007669"/>
    <property type="project" value="InterPro"/>
</dbReference>
<dbReference type="GO" id="GO:0009245">
    <property type="term" value="P:lipid A biosynthetic process"/>
    <property type="evidence" value="ECO:0007669"/>
    <property type="project" value="UniProtKB-UniRule"/>
</dbReference>
<keyword evidence="8 19" id="KW-0997">Cell inner membrane</keyword>
<evidence type="ECO:0000256" key="13">
    <source>
        <dbReference type="ARBA" id="ARBA00022985"/>
    </source>
</evidence>
<dbReference type="GO" id="GO:0010041">
    <property type="term" value="P:response to iron(III) ion"/>
    <property type="evidence" value="ECO:0007669"/>
    <property type="project" value="TreeGrafter"/>
</dbReference>
<evidence type="ECO:0000256" key="1">
    <source>
        <dbReference type="ARBA" id="ARBA00004429"/>
    </source>
</evidence>
<sequence>MKQTRQALLWLAVLLLYYIVPLSSRLLWQPDETRYAEISREMVAGGNWIAPHFLGIRYFEKPIAGYWINNIGQWLFGAKNAGVRAGSVISILLAAGLVYWLTLRLWQQRRTAWLAAVIYLSCLLVYGIGTYAVLDPMVTLWLAAAMCSFWGATQAVTRSGRLGGYLLLGVVCGMGFMTKGFLALAVPVIAVLPWVAFERRWKEVLLYGPLAIVSAVVVSLPWALAVAQQQPDYWHYFFWVEHVQRFADSANAQHKAPFWYYLPVLIAGTLPWLALLPASLWQGWKHRRQDSGAFYLLGWVVMPLIFFSIAKGKLPTYILPCFAPLAILMARYAVSLPTLRLLRVNGWLNLVFGLLCALVVVLALSPWGFAKKPLYQPDEGVKVLLAAGAFLCWALVGWLSLRRTEQRWHWAALCPLGVALAIGAAIPQRTMETKNPQWFLRQVEPQLSQSRYILADSVGVASAIAWEQKRSDIVMYSNRGELEYGLNYPDSAERFVGIGDFTGWLATHRREGNVSVVVTFSSAQQPIEHLPEADQVYRRGRMALLWYRQQ</sequence>
<dbReference type="HOGENOM" id="CLU_019200_2_1_6"/>
<dbReference type="AlphaFoldDB" id="C6C764"/>
<evidence type="ECO:0000256" key="7">
    <source>
        <dbReference type="ARBA" id="ARBA00022516"/>
    </source>
</evidence>
<dbReference type="Proteomes" id="UP000002734">
    <property type="component" value="Chromosome"/>
</dbReference>
<evidence type="ECO:0000256" key="11">
    <source>
        <dbReference type="ARBA" id="ARBA00022679"/>
    </source>
</evidence>
<evidence type="ECO:0000256" key="19">
    <source>
        <dbReference type="HAMAP-Rule" id="MF_01165"/>
    </source>
</evidence>
<evidence type="ECO:0000256" key="18">
    <source>
        <dbReference type="ARBA" id="ARBA00034054"/>
    </source>
</evidence>
<keyword evidence="14 19" id="KW-1133">Transmembrane helix</keyword>
<keyword evidence="10 19" id="KW-0328">Glycosyltransferase</keyword>
<dbReference type="CAZy" id="GT83">
    <property type="family name" value="Glycosyltransferase Family 83"/>
</dbReference>
<dbReference type="InterPro" id="IPR050297">
    <property type="entry name" value="LipidA_mod_glycosyltrf_83"/>
</dbReference>
<dbReference type="UniPathway" id="UPA00037"/>
<evidence type="ECO:0000256" key="2">
    <source>
        <dbReference type="ARBA" id="ARBA00005200"/>
    </source>
</evidence>
<keyword evidence="22" id="KW-1185">Reference proteome</keyword>
<keyword evidence="15 19" id="KW-0443">Lipid metabolism</keyword>
<evidence type="ECO:0000256" key="4">
    <source>
        <dbReference type="ARBA" id="ARBA00012056"/>
    </source>
</evidence>
<feature type="transmembrane region" description="Helical" evidence="19">
    <location>
        <begin position="204"/>
        <end position="224"/>
    </location>
</feature>
<evidence type="ECO:0000256" key="8">
    <source>
        <dbReference type="ARBA" id="ARBA00022519"/>
    </source>
</evidence>
<dbReference type="GO" id="GO:0009103">
    <property type="term" value="P:lipopolysaccharide biosynthetic process"/>
    <property type="evidence" value="ECO:0007669"/>
    <property type="project" value="UniProtKB-KW"/>
</dbReference>
<dbReference type="KEGG" id="dda:Dd703_4019"/>
<dbReference type="eggNOG" id="COG1807">
    <property type="taxonomic scope" value="Bacteria"/>
</dbReference>
<reference evidence="21" key="1">
    <citation type="submission" date="2009-06" db="EMBL/GenBank/DDBJ databases">
        <title>Complete sequence of Dickeya dadantii Ech703.</title>
        <authorList>
            <consortium name="US DOE Joint Genome Institute"/>
            <person name="Lucas S."/>
            <person name="Copeland A."/>
            <person name="Lapidus A."/>
            <person name="Glavina del Rio T."/>
            <person name="Dalin E."/>
            <person name="Tice H."/>
            <person name="Bruce D."/>
            <person name="Goodwin L."/>
            <person name="Pitluck S."/>
            <person name="Chertkov O."/>
            <person name="Brettin T."/>
            <person name="Detter J.C."/>
            <person name="Han C."/>
            <person name="Larimer F."/>
            <person name="Land M."/>
            <person name="Hauser L."/>
            <person name="Kyrpides N."/>
            <person name="Mikhailova N."/>
            <person name="Balakrishnan V."/>
            <person name="Glasner J."/>
            <person name="Perna N.T."/>
        </authorList>
    </citation>
    <scope>NUCLEOTIDE SEQUENCE [LARGE SCALE GENOMIC DNA]</scope>
    <source>
        <strain evidence="21">Ech703</strain>
    </source>
</reference>
<evidence type="ECO:0000313" key="21">
    <source>
        <dbReference type="EMBL" id="ACS87771.1"/>
    </source>
</evidence>
<dbReference type="GO" id="GO:0005886">
    <property type="term" value="C:plasma membrane"/>
    <property type="evidence" value="ECO:0007669"/>
    <property type="project" value="UniProtKB-SubCell"/>
</dbReference>
<accession>C6C764</accession>
<dbReference type="GO" id="GO:0006493">
    <property type="term" value="P:protein O-linked glycosylation"/>
    <property type="evidence" value="ECO:0007669"/>
    <property type="project" value="InterPro"/>
</dbReference>
<protein>
    <recommendedName>
        <fullName evidence="5 19">Undecaprenyl phosphate-alpha-4-amino-4-deoxy-L-arabinose arabinosyl transferase</fullName>
        <ecNumber evidence="4 19">2.4.2.43</ecNumber>
    </recommendedName>
    <alternativeName>
        <fullName evidence="19">4-amino-4-deoxy-L-arabinose lipid A transferase</fullName>
    </alternativeName>
    <alternativeName>
        <fullName evidence="19">Lipid IV(A) 4-amino-4-deoxy-L-arabinosyltransferase</fullName>
    </alternativeName>
    <alternativeName>
        <fullName evidence="19">Undecaprenyl phosphate-alpha-L-Ara4N transferase</fullName>
    </alternativeName>
</protein>
<evidence type="ECO:0000256" key="12">
    <source>
        <dbReference type="ARBA" id="ARBA00022692"/>
    </source>
</evidence>
<feature type="transmembrane region" description="Helical" evidence="19">
    <location>
        <begin position="316"/>
        <end position="334"/>
    </location>
</feature>
<evidence type="ECO:0000313" key="22">
    <source>
        <dbReference type="Proteomes" id="UP000002734"/>
    </source>
</evidence>
<evidence type="ECO:0000256" key="15">
    <source>
        <dbReference type="ARBA" id="ARBA00023098"/>
    </source>
</evidence>
<dbReference type="PANTHER" id="PTHR33908">
    <property type="entry name" value="MANNOSYLTRANSFERASE YKCB-RELATED"/>
    <property type="match status" value="1"/>
</dbReference>
<dbReference type="EC" id="2.4.2.43" evidence="4 19"/>
<feature type="transmembrane region" description="Helical" evidence="19">
    <location>
        <begin position="346"/>
        <end position="369"/>
    </location>
</feature>